<dbReference type="PRINTS" id="PR00385">
    <property type="entry name" value="P450"/>
</dbReference>
<comment type="similarity">
    <text evidence="1 2">Belongs to the cytochrome P450 family.</text>
</comment>
<keyword evidence="2" id="KW-0408">Iron</keyword>
<keyword evidence="2" id="KW-0560">Oxidoreductase</keyword>
<organism evidence="3 4">
    <name type="scientific">Phytohabitans aurantiacus</name>
    <dbReference type="NCBI Taxonomy" id="3016789"/>
    <lineage>
        <taxon>Bacteria</taxon>
        <taxon>Bacillati</taxon>
        <taxon>Actinomycetota</taxon>
        <taxon>Actinomycetes</taxon>
        <taxon>Micromonosporales</taxon>
        <taxon>Micromonosporaceae</taxon>
    </lineage>
</organism>
<keyword evidence="2" id="KW-0349">Heme</keyword>
<proteinExistence type="inferred from homology"/>
<accession>A0ABQ5R3C9</accession>
<evidence type="ECO:0000256" key="2">
    <source>
        <dbReference type="RuleBase" id="RU000461"/>
    </source>
</evidence>
<dbReference type="InterPro" id="IPR001128">
    <property type="entry name" value="Cyt_P450"/>
</dbReference>
<dbReference type="Gene3D" id="1.10.630.10">
    <property type="entry name" value="Cytochrome P450"/>
    <property type="match status" value="1"/>
</dbReference>
<comment type="caution">
    <text evidence="3">The sequence shown here is derived from an EMBL/GenBank/DDBJ whole genome shotgun (WGS) entry which is preliminary data.</text>
</comment>
<dbReference type="Pfam" id="PF00067">
    <property type="entry name" value="p450"/>
    <property type="match status" value="2"/>
</dbReference>
<keyword evidence="2" id="KW-0479">Metal-binding</keyword>
<protein>
    <submittedName>
        <fullName evidence="3">Cytochrome P450</fullName>
    </submittedName>
</protein>
<dbReference type="PANTHER" id="PTHR46696">
    <property type="entry name" value="P450, PUTATIVE (EUROFUNG)-RELATED"/>
    <property type="match status" value="1"/>
</dbReference>
<dbReference type="PRINTS" id="PR00359">
    <property type="entry name" value="BP450"/>
</dbReference>
<name>A0ABQ5R3C9_9ACTN</name>
<dbReference type="CDD" id="cd11031">
    <property type="entry name" value="Cyp158A-like"/>
    <property type="match status" value="1"/>
</dbReference>
<keyword evidence="4" id="KW-1185">Reference proteome</keyword>
<dbReference type="PANTHER" id="PTHR46696:SF1">
    <property type="entry name" value="CYTOCHROME P450 YJIB-RELATED"/>
    <property type="match status" value="1"/>
</dbReference>
<reference evidence="3" key="1">
    <citation type="submission" date="2022-12" db="EMBL/GenBank/DDBJ databases">
        <title>New Phytohabitans aurantiacus sp. RD004123 nov., an actinomycete isolated from soil.</title>
        <authorList>
            <person name="Triningsih D.W."/>
            <person name="Harunari E."/>
            <person name="Igarashi Y."/>
        </authorList>
    </citation>
    <scope>NUCLEOTIDE SEQUENCE</scope>
    <source>
        <strain evidence="3">RD004123</strain>
    </source>
</reference>
<dbReference type="EMBL" id="BSDI01000042">
    <property type="protein sequence ID" value="GLI01231.1"/>
    <property type="molecule type" value="Genomic_DNA"/>
</dbReference>
<evidence type="ECO:0000313" key="3">
    <source>
        <dbReference type="EMBL" id="GLI01231.1"/>
    </source>
</evidence>
<gene>
    <name evidence="3" type="ORF">Pa4123_65070</name>
</gene>
<dbReference type="Proteomes" id="UP001144280">
    <property type="component" value="Unassembled WGS sequence"/>
</dbReference>
<evidence type="ECO:0000256" key="1">
    <source>
        <dbReference type="ARBA" id="ARBA00010617"/>
    </source>
</evidence>
<sequence length="394" mass="43705">MTVRSYPFSPLEGLRLDPTYAQLRADEPLSRVQLPYGEEAWLAVRYDDVKMVLSDPRFSRAAANGRDEPRMMPHQSDAGTLNMDPPEHSRLRGFVARAFTTRRIEDFRPRTAEIASELVAAMREQGPPVDLVTAFAAPLPVRVICEMLGVPFEDQDKFGIWSEAVVASTSLSPEQIGEYLGAMMEYMYALVAQRRAEPADDLISAMVKARDEKGRLTEHELVDLAAGLLAAGHETTVTQIPNFVYVLLANPKARDELVAHPELVPNAVEELMRYVPLVAGTVFARYATVDIMVGDTLVRAGDPVVASLPSANRDERVFTNPEELDFHRPAYPHLGFGHGIHFCFGAQLARMELQVAVATLVKAFPDLRLAVPEENLAWKPGLLVRGLHSLPVTW</sequence>
<dbReference type="InterPro" id="IPR002397">
    <property type="entry name" value="Cyt_P450_B"/>
</dbReference>
<dbReference type="PROSITE" id="PS00086">
    <property type="entry name" value="CYTOCHROME_P450"/>
    <property type="match status" value="1"/>
</dbReference>
<dbReference type="InterPro" id="IPR036396">
    <property type="entry name" value="Cyt_P450_sf"/>
</dbReference>
<keyword evidence="2" id="KW-0503">Monooxygenase</keyword>
<dbReference type="RefSeq" id="WP_281902099.1">
    <property type="nucleotide sequence ID" value="NZ_BSDI01000042.1"/>
</dbReference>
<dbReference type="InterPro" id="IPR017972">
    <property type="entry name" value="Cyt_P450_CS"/>
</dbReference>
<evidence type="ECO:0000313" key="4">
    <source>
        <dbReference type="Proteomes" id="UP001144280"/>
    </source>
</evidence>
<dbReference type="SUPFAM" id="SSF48264">
    <property type="entry name" value="Cytochrome P450"/>
    <property type="match status" value="1"/>
</dbReference>